<feature type="chain" id="PRO_5040511113" evidence="2">
    <location>
        <begin position="19"/>
        <end position="455"/>
    </location>
</feature>
<dbReference type="EMBL" id="JAGMUX010000017">
    <property type="protein sequence ID" value="KAH7235036.1"/>
    <property type="molecule type" value="Genomic_DNA"/>
</dbReference>
<reference evidence="4" key="1">
    <citation type="journal article" date="2021" name="Nat. Commun.">
        <title>Genetic determinants of endophytism in the Arabidopsis root mycobiome.</title>
        <authorList>
            <person name="Mesny F."/>
            <person name="Miyauchi S."/>
            <person name="Thiergart T."/>
            <person name="Pickel B."/>
            <person name="Atanasova L."/>
            <person name="Karlsson M."/>
            <person name="Huettel B."/>
            <person name="Barry K.W."/>
            <person name="Haridas S."/>
            <person name="Chen C."/>
            <person name="Bauer D."/>
            <person name="Andreopoulos W."/>
            <person name="Pangilinan J."/>
            <person name="LaButti K."/>
            <person name="Riley R."/>
            <person name="Lipzen A."/>
            <person name="Clum A."/>
            <person name="Drula E."/>
            <person name="Henrissat B."/>
            <person name="Kohler A."/>
            <person name="Grigoriev I.V."/>
            <person name="Martin F.M."/>
            <person name="Hacquard S."/>
        </authorList>
    </citation>
    <scope>NUCLEOTIDE SEQUENCE</scope>
    <source>
        <strain evidence="4">MPI-CAGE-AT-0023</strain>
    </source>
</reference>
<dbReference type="CDD" id="cd02182">
    <property type="entry name" value="GH16_Strep_laminarinase_like"/>
    <property type="match status" value="1"/>
</dbReference>
<dbReference type="GO" id="GO:0004553">
    <property type="term" value="F:hydrolase activity, hydrolyzing O-glycosyl compounds"/>
    <property type="evidence" value="ECO:0007669"/>
    <property type="project" value="InterPro"/>
</dbReference>
<dbReference type="GO" id="GO:0005975">
    <property type="term" value="P:carbohydrate metabolic process"/>
    <property type="evidence" value="ECO:0007669"/>
    <property type="project" value="InterPro"/>
</dbReference>
<dbReference type="Gene3D" id="2.60.120.200">
    <property type="match status" value="1"/>
</dbReference>
<accession>A0A9P9G9K1</accession>
<feature type="region of interest" description="Disordered" evidence="1">
    <location>
        <begin position="435"/>
        <end position="455"/>
    </location>
</feature>
<dbReference type="InterPro" id="IPR013320">
    <property type="entry name" value="ConA-like_dom_sf"/>
</dbReference>
<evidence type="ECO:0000313" key="4">
    <source>
        <dbReference type="EMBL" id="KAH7235036.1"/>
    </source>
</evidence>
<feature type="compositionally biased region" description="Pro residues" evidence="1">
    <location>
        <begin position="318"/>
        <end position="330"/>
    </location>
</feature>
<keyword evidence="5" id="KW-1185">Reference proteome</keyword>
<evidence type="ECO:0000259" key="3">
    <source>
        <dbReference type="PROSITE" id="PS51762"/>
    </source>
</evidence>
<protein>
    <submittedName>
        <fullName evidence="4">Concanavalin A-like lectin/glucanase domain-containing protein</fullName>
    </submittedName>
</protein>
<dbReference type="PANTHER" id="PTHR10963">
    <property type="entry name" value="GLYCOSYL HYDROLASE-RELATED"/>
    <property type="match status" value="1"/>
</dbReference>
<evidence type="ECO:0000256" key="1">
    <source>
        <dbReference type="SAM" id="MobiDB-lite"/>
    </source>
</evidence>
<dbReference type="OrthoDB" id="192832at2759"/>
<organism evidence="4 5">
    <name type="scientific">Fusarium redolens</name>
    <dbReference type="NCBI Taxonomy" id="48865"/>
    <lineage>
        <taxon>Eukaryota</taxon>
        <taxon>Fungi</taxon>
        <taxon>Dikarya</taxon>
        <taxon>Ascomycota</taxon>
        <taxon>Pezizomycotina</taxon>
        <taxon>Sordariomycetes</taxon>
        <taxon>Hypocreomycetidae</taxon>
        <taxon>Hypocreales</taxon>
        <taxon>Nectriaceae</taxon>
        <taxon>Fusarium</taxon>
        <taxon>Fusarium redolens species complex</taxon>
    </lineage>
</organism>
<dbReference type="GeneID" id="70220635"/>
<dbReference type="PANTHER" id="PTHR10963:SF60">
    <property type="entry name" value="GRAM-NEGATIVE BACTERIA-BINDING PROTEIN 1-RELATED"/>
    <property type="match status" value="1"/>
</dbReference>
<dbReference type="RefSeq" id="XP_046044801.1">
    <property type="nucleotide sequence ID" value="XM_046190681.1"/>
</dbReference>
<feature type="compositionally biased region" description="Pro residues" evidence="1">
    <location>
        <begin position="341"/>
        <end position="353"/>
    </location>
</feature>
<dbReference type="InterPro" id="IPR000757">
    <property type="entry name" value="Beta-glucanase-like"/>
</dbReference>
<dbReference type="PROSITE" id="PS51762">
    <property type="entry name" value="GH16_2"/>
    <property type="match status" value="1"/>
</dbReference>
<dbReference type="SUPFAM" id="SSF49899">
    <property type="entry name" value="Concanavalin A-like lectins/glucanases"/>
    <property type="match status" value="1"/>
</dbReference>
<sequence>MFFITVILFLLLATTGTAHMVPELPGYRNMWSDSFDGHAGSLPDTSKWNIEQWYQNLNGDYQEYKASQQNLHLTGNGVLRIIPKRDGSAEKGWSSGRLESKYTFTPTPNTKTVVQGYIRLGSAPASRKQGIWPAFWLLGDSHRTGGPIWPACGEIDIMEHVNGETQSHAAVHCDKAPGGICGEKTGIANSVDLPDAGTNWHTYKVVIDRTPVNWAEESLNFYVDGKNFHQLKGARINDPEVWKTIAHNKMFFLLNVAVGGEWPQPPNEATADGAASGMEVGYVAHYELEGAGSGADSQFGYEDDGYYSPDAPADPEQPAQPPIQDPPVDPTYPDDLDYPNPGVPDQPAQPPVQDPYYPDDLNEYDNPGYPSSDYPEAHDHPTDGYNHDTVPQVPAPQPEDGSSPSSKGTYYDDEGDDYYDDCDVCAKIRKQDRYKDRYTGPGLPDWYYFNREPPV</sequence>
<dbReference type="InterPro" id="IPR050546">
    <property type="entry name" value="Glycosyl_Hydrlase_16"/>
</dbReference>
<feature type="region of interest" description="Disordered" evidence="1">
    <location>
        <begin position="294"/>
        <end position="418"/>
    </location>
</feature>
<comment type="caution">
    <text evidence="4">The sequence shown here is derived from an EMBL/GenBank/DDBJ whole genome shotgun (WGS) entry which is preliminary data.</text>
</comment>
<evidence type="ECO:0000256" key="2">
    <source>
        <dbReference type="SAM" id="SignalP"/>
    </source>
</evidence>
<keyword evidence="2" id="KW-0732">Signal</keyword>
<gene>
    <name evidence="4" type="ORF">BKA55DRAFT_544221</name>
</gene>
<evidence type="ECO:0000313" key="5">
    <source>
        <dbReference type="Proteomes" id="UP000720189"/>
    </source>
</evidence>
<feature type="signal peptide" evidence="2">
    <location>
        <begin position="1"/>
        <end position="18"/>
    </location>
</feature>
<feature type="domain" description="GH16" evidence="3">
    <location>
        <begin position="14"/>
        <end position="291"/>
    </location>
</feature>
<proteinExistence type="predicted"/>
<dbReference type="AlphaFoldDB" id="A0A9P9G9K1"/>
<name>A0A9P9G9K1_FUSRE</name>
<dbReference type="Pfam" id="PF26113">
    <property type="entry name" value="GH16_XgeA"/>
    <property type="match status" value="1"/>
</dbReference>
<feature type="compositionally biased region" description="Basic and acidic residues" evidence="1">
    <location>
        <begin position="375"/>
        <end position="386"/>
    </location>
</feature>
<dbReference type="Proteomes" id="UP000720189">
    <property type="component" value="Unassembled WGS sequence"/>
</dbReference>